<dbReference type="EMBL" id="JAGYWB010000010">
    <property type="protein sequence ID" value="KAI0507423.1"/>
    <property type="molecule type" value="Genomic_DNA"/>
</dbReference>
<name>A0A8T3B7N6_DENNO</name>
<dbReference type="AlphaFoldDB" id="A0A8T3B7N6"/>
<dbReference type="Proteomes" id="UP000829196">
    <property type="component" value="Unassembled WGS sequence"/>
</dbReference>
<reference evidence="1" key="1">
    <citation type="journal article" date="2022" name="Front. Genet.">
        <title>Chromosome-Scale Assembly of the Dendrobium nobile Genome Provides Insights Into the Molecular Mechanism of the Biosynthesis of the Medicinal Active Ingredient of Dendrobium.</title>
        <authorList>
            <person name="Xu Q."/>
            <person name="Niu S.-C."/>
            <person name="Li K.-L."/>
            <person name="Zheng P.-J."/>
            <person name="Zhang X.-J."/>
            <person name="Jia Y."/>
            <person name="Liu Y."/>
            <person name="Niu Y.-X."/>
            <person name="Yu L.-H."/>
            <person name="Chen D.-F."/>
            <person name="Zhang G.-Q."/>
        </authorList>
    </citation>
    <scope>NUCLEOTIDE SEQUENCE</scope>
    <source>
        <tissue evidence="1">Leaf</tissue>
    </source>
</reference>
<gene>
    <name evidence="1" type="ORF">KFK09_013548</name>
</gene>
<evidence type="ECO:0000313" key="1">
    <source>
        <dbReference type="EMBL" id="KAI0507423.1"/>
    </source>
</evidence>
<comment type="caution">
    <text evidence="1">The sequence shown here is derived from an EMBL/GenBank/DDBJ whole genome shotgun (WGS) entry which is preliminary data.</text>
</comment>
<protein>
    <submittedName>
        <fullName evidence="1">Uncharacterized protein</fullName>
    </submittedName>
</protein>
<evidence type="ECO:0000313" key="2">
    <source>
        <dbReference type="Proteomes" id="UP000829196"/>
    </source>
</evidence>
<proteinExistence type="predicted"/>
<keyword evidence="2" id="KW-1185">Reference proteome</keyword>
<accession>A0A8T3B7N6</accession>
<sequence>MDPGWPAEEGMVVAGGWPDGVARGRARAGRRDGVLGWSTGGWPVVWLGVAARIQGGKKIAILLGNNMPRLHLDFPHHLITKIMKKTA</sequence>
<organism evidence="1 2">
    <name type="scientific">Dendrobium nobile</name>
    <name type="common">Orchid</name>
    <dbReference type="NCBI Taxonomy" id="94219"/>
    <lineage>
        <taxon>Eukaryota</taxon>
        <taxon>Viridiplantae</taxon>
        <taxon>Streptophyta</taxon>
        <taxon>Embryophyta</taxon>
        <taxon>Tracheophyta</taxon>
        <taxon>Spermatophyta</taxon>
        <taxon>Magnoliopsida</taxon>
        <taxon>Liliopsida</taxon>
        <taxon>Asparagales</taxon>
        <taxon>Orchidaceae</taxon>
        <taxon>Epidendroideae</taxon>
        <taxon>Malaxideae</taxon>
        <taxon>Dendrobiinae</taxon>
        <taxon>Dendrobium</taxon>
    </lineage>
</organism>